<dbReference type="EMBL" id="CP053097">
    <property type="protein sequence ID" value="QJR44451.1"/>
    <property type="molecule type" value="Genomic_DNA"/>
</dbReference>
<dbReference type="InterPro" id="IPR000055">
    <property type="entry name" value="Restrct_endonuc_typeI_TRD"/>
</dbReference>
<evidence type="ECO:0000256" key="1">
    <source>
        <dbReference type="ARBA" id="ARBA00010923"/>
    </source>
</evidence>
<evidence type="ECO:0000313" key="5">
    <source>
        <dbReference type="EMBL" id="QJR44451.1"/>
    </source>
</evidence>
<keyword evidence="6" id="KW-1185">Reference proteome</keyword>
<keyword evidence="2" id="KW-0680">Restriction system</keyword>
<dbReference type="AlphaFoldDB" id="A0A6M4JIZ6"/>
<dbReference type="REBASE" id="395296">
    <property type="entry name" value="S3.MmyNASORF1820P"/>
</dbReference>
<gene>
    <name evidence="5" type="ORF">HLA92_01800</name>
</gene>
<name>A0A6M4JIZ6_9MOLU</name>
<dbReference type="SUPFAM" id="SSF116734">
    <property type="entry name" value="DNA methylase specificity domain"/>
    <property type="match status" value="2"/>
</dbReference>
<dbReference type="GO" id="GO:0003677">
    <property type="term" value="F:DNA binding"/>
    <property type="evidence" value="ECO:0007669"/>
    <property type="project" value="UniProtKB-KW"/>
</dbReference>
<accession>A0A6M4JIZ6</accession>
<dbReference type="PANTHER" id="PTHR30408:SF12">
    <property type="entry name" value="TYPE I RESTRICTION ENZYME MJAVIII SPECIFICITY SUBUNIT"/>
    <property type="match status" value="1"/>
</dbReference>
<dbReference type="Gene3D" id="3.90.220.20">
    <property type="entry name" value="DNA methylase specificity domains"/>
    <property type="match status" value="2"/>
</dbReference>
<organism evidence="5 6">
    <name type="scientific">Mycoplasma miroungirhinis</name>
    <dbReference type="NCBI Taxonomy" id="754516"/>
    <lineage>
        <taxon>Bacteria</taxon>
        <taxon>Bacillati</taxon>
        <taxon>Mycoplasmatota</taxon>
        <taxon>Mollicutes</taxon>
        <taxon>Mycoplasmataceae</taxon>
        <taxon>Mycoplasma</taxon>
    </lineage>
</organism>
<dbReference type="KEGG" id="mmio:HLA92_01800"/>
<keyword evidence="3" id="KW-0238">DNA-binding</keyword>
<dbReference type="InterPro" id="IPR052021">
    <property type="entry name" value="Type-I_RS_S_subunit"/>
</dbReference>
<dbReference type="Proteomes" id="UP000502118">
    <property type="component" value="Chromosome"/>
</dbReference>
<dbReference type="InterPro" id="IPR044946">
    <property type="entry name" value="Restrct_endonuc_typeI_TRD_sf"/>
</dbReference>
<feature type="domain" description="Type I restriction modification DNA specificity" evidence="4">
    <location>
        <begin position="4"/>
        <end position="63"/>
    </location>
</feature>
<reference evidence="5 6" key="1">
    <citation type="submission" date="2020-05" db="EMBL/GenBank/DDBJ databases">
        <title>Novel Mycoplasma species detected in Mirounga angustirostris (northern elephant seal) from the USA.</title>
        <authorList>
            <person name="Volokhov D.V."/>
        </authorList>
    </citation>
    <scope>NUCLEOTIDE SEQUENCE [LARGE SCALE GENOMIC DNA]</scope>
    <source>
        <strain evidence="5 6">Mirounga ES2806-NAS</strain>
    </source>
</reference>
<comment type="similarity">
    <text evidence="1">Belongs to the type-I restriction system S methylase family.</text>
</comment>
<evidence type="ECO:0000313" key="6">
    <source>
        <dbReference type="Proteomes" id="UP000502118"/>
    </source>
</evidence>
<dbReference type="PANTHER" id="PTHR30408">
    <property type="entry name" value="TYPE-1 RESTRICTION ENZYME ECOKI SPECIFICITY PROTEIN"/>
    <property type="match status" value="1"/>
</dbReference>
<dbReference type="GO" id="GO:0009307">
    <property type="term" value="P:DNA restriction-modification system"/>
    <property type="evidence" value="ECO:0007669"/>
    <property type="project" value="UniProtKB-KW"/>
</dbReference>
<evidence type="ECO:0000256" key="3">
    <source>
        <dbReference type="ARBA" id="ARBA00023125"/>
    </source>
</evidence>
<sequence>MHYQYLYYWLSVNLDILIDSTFNELSKTTLENLNINLPNLTHKQHIVNTIGSVDDLIENYQERITKMHELSDMIVSKIDKWVSYDYVRFDKGKEVGSSFYKQVKSKDDIEYIRVGDLINKNNTIYVSKNDKLSLCDETDILISFDGAPGRVATALNGYFSSGIRKVKSTIDDKGYIYFSLKNRINQEIIKKHSTGTTILHASNAINYLIFPLLSNLEKNNLNIMYFNIIDLEKKKQNLLNIKKTLLQKFFSINQ</sequence>
<evidence type="ECO:0000259" key="4">
    <source>
        <dbReference type="Pfam" id="PF01420"/>
    </source>
</evidence>
<dbReference type="Pfam" id="PF01420">
    <property type="entry name" value="Methylase_S"/>
    <property type="match status" value="1"/>
</dbReference>
<evidence type="ECO:0000256" key="2">
    <source>
        <dbReference type="ARBA" id="ARBA00022747"/>
    </source>
</evidence>
<proteinExistence type="inferred from homology"/>
<protein>
    <recommendedName>
        <fullName evidence="4">Type I restriction modification DNA specificity domain-containing protein</fullName>
    </recommendedName>
</protein>